<sequence>MNNRIRLINSTAVALGIALMAAPAVAQDAGLVLGRIVIGYTADGTPVYAGENTSILEGSAVTAQGGTARIDDVLRQAPGVLTTNNEAGQPGIAVSVRGLSGSGRVAMEVEGVPQNYRFNPASGDSESYAYVESAFVYGIDVTRGAAVTAGGSGLAGAVNFRLLRAEDVVSGEGFGGIARLSYGTEDSDFQRTVAAGYINGPYSMMAGVTKRTADESKDGEGTTISNSDRDTSGYMARAGYDIAANQSLDFLVTHTEAEFGANSYRQEMKSDLAKLSYGFQSGNMVNLTADIYYSFTGTENLAGLTGTGSFVGREYNVTTTGLNIQNISELSFGAFDLTSTNGLTYNHDEVGGNNGGLTPVDGTGARLSLFTENVFTNGPWEFTGALRLSQYKLDGTYVGGANSPVATGDVALDDFVADPKLTLAYRSNDWLQSYVSLYQTSRAPTVQETLMDTVRDYSMYGLGVYYWIANPDLKTERSTGGELGFNIDKSDVFTAGDSLTARIDYFVMDIEDYIAITTDPAGHIYSYENIAGTTRSEGLEIEATYENEFVSAVLSYTNSKSEIADGSNYDLQPSSTYSATVAGHFLDGNLTAGATYSYTAGGTSYTTKDTTESYGLWDVFASYMVTDNLAVTAKVSNAGDEVYVPWGIDNGSNGAGRNVYVGAQVRF</sequence>
<gene>
    <name evidence="17" type="primary">fhuA</name>
    <name evidence="17" type="ORF">BVG79_02381</name>
</gene>
<evidence type="ECO:0000256" key="12">
    <source>
        <dbReference type="RuleBase" id="RU003357"/>
    </source>
</evidence>
<feature type="region of interest" description="Disordered" evidence="13">
    <location>
        <begin position="211"/>
        <end position="230"/>
    </location>
</feature>
<evidence type="ECO:0000259" key="16">
    <source>
        <dbReference type="Pfam" id="PF07715"/>
    </source>
</evidence>
<evidence type="ECO:0000256" key="9">
    <source>
        <dbReference type="ARBA" id="ARBA00023237"/>
    </source>
</evidence>
<dbReference type="Pfam" id="PF00593">
    <property type="entry name" value="TonB_dep_Rec_b-barrel"/>
    <property type="match status" value="1"/>
</dbReference>
<evidence type="ECO:0000259" key="15">
    <source>
        <dbReference type="Pfam" id="PF00593"/>
    </source>
</evidence>
<feature type="short sequence motif" description="TonB C-terminal box" evidence="11">
    <location>
        <begin position="650"/>
        <end position="667"/>
    </location>
</feature>
<keyword evidence="18" id="KW-1185">Reference proteome</keyword>
<keyword evidence="4 10" id="KW-1134">Transmembrane beta strand</keyword>
<keyword evidence="9 10" id="KW-0998">Cell outer membrane</keyword>
<dbReference type="InterPro" id="IPR012910">
    <property type="entry name" value="Plug_dom"/>
</dbReference>
<evidence type="ECO:0000256" key="3">
    <source>
        <dbReference type="ARBA" id="ARBA00022448"/>
    </source>
</evidence>
<evidence type="ECO:0000313" key="17">
    <source>
        <dbReference type="EMBL" id="ARO15721.1"/>
    </source>
</evidence>
<feature type="domain" description="TonB-dependent receptor-like beta-barrel" evidence="15">
    <location>
        <begin position="179"/>
        <end position="637"/>
    </location>
</feature>
<evidence type="ECO:0000256" key="14">
    <source>
        <dbReference type="SAM" id="SignalP"/>
    </source>
</evidence>
<dbReference type="Gene3D" id="2.40.170.20">
    <property type="entry name" value="TonB-dependent receptor, beta-barrel domain"/>
    <property type="match status" value="1"/>
</dbReference>
<dbReference type="Proteomes" id="UP000242447">
    <property type="component" value="Chromosome"/>
</dbReference>
<keyword evidence="5 10" id="KW-0812">Transmembrane</keyword>
<protein>
    <submittedName>
        <fullName evidence="17">Heme acquisition protein hasR</fullName>
    </submittedName>
</protein>
<feature type="chain" id="PRO_5012574466" evidence="14">
    <location>
        <begin position="27"/>
        <end position="667"/>
    </location>
</feature>
<organism evidence="17 18">
    <name type="scientific">Ketogulonicigenium robustum</name>
    <dbReference type="NCBI Taxonomy" id="92947"/>
    <lineage>
        <taxon>Bacteria</taxon>
        <taxon>Pseudomonadati</taxon>
        <taxon>Pseudomonadota</taxon>
        <taxon>Alphaproteobacteria</taxon>
        <taxon>Rhodobacterales</taxon>
        <taxon>Roseobacteraceae</taxon>
        <taxon>Ketogulonicigenium</taxon>
    </lineage>
</organism>
<dbReference type="InterPro" id="IPR039426">
    <property type="entry name" value="TonB-dep_rcpt-like"/>
</dbReference>
<dbReference type="RefSeq" id="WP_085787078.1">
    <property type="nucleotide sequence ID" value="NZ_CP019937.1"/>
</dbReference>
<dbReference type="EMBL" id="CP019937">
    <property type="protein sequence ID" value="ARO15721.1"/>
    <property type="molecule type" value="Genomic_DNA"/>
</dbReference>
<evidence type="ECO:0000256" key="5">
    <source>
        <dbReference type="ARBA" id="ARBA00022692"/>
    </source>
</evidence>
<evidence type="ECO:0000256" key="6">
    <source>
        <dbReference type="ARBA" id="ARBA00022729"/>
    </source>
</evidence>
<dbReference type="AlphaFoldDB" id="A0A1W6P2V1"/>
<evidence type="ECO:0000313" key="18">
    <source>
        <dbReference type="Proteomes" id="UP000242447"/>
    </source>
</evidence>
<evidence type="ECO:0000256" key="11">
    <source>
        <dbReference type="PROSITE-ProRule" id="PRU10144"/>
    </source>
</evidence>
<evidence type="ECO:0000256" key="10">
    <source>
        <dbReference type="PROSITE-ProRule" id="PRU01360"/>
    </source>
</evidence>
<dbReference type="PROSITE" id="PS01156">
    <property type="entry name" value="TONB_DEPENDENT_REC_2"/>
    <property type="match status" value="1"/>
</dbReference>
<dbReference type="InterPro" id="IPR000531">
    <property type="entry name" value="Beta-barrel_TonB"/>
</dbReference>
<comment type="similarity">
    <text evidence="2 10 12">Belongs to the TonB-dependent receptor family.</text>
</comment>
<feature type="domain" description="TonB-dependent receptor plug" evidence="16">
    <location>
        <begin position="53"/>
        <end position="158"/>
    </location>
</feature>
<name>A0A1W6P2V1_9RHOB</name>
<dbReference type="Gene3D" id="2.170.130.10">
    <property type="entry name" value="TonB-dependent receptor, plug domain"/>
    <property type="match status" value="1"/>
</dbReference>
<evidence type="ECO:0000256" key="1">
    <source>
        <dbReference type="ARBA" id="ARBA00004571"/>
    </source>
</evidence>
<dbReference type="KEGG" id="kro:BVG79_02381"/>
<dbReference type="PANTHER" id="PTHR30069">
    <property type="entry name" value="TONB-DEPENDENT OUTER MEMBRANE RECEPTOR"/>
    <property type="match status" value="1"/>
</dbReference>
<dbReference type="Pfam" id="PF07715">
    <property type="entry name" value="Plug"/>
    <property type="match status" value="1"/>
</dbReference>
<keyword evidence="7 12" id="KW-0798">TonB box</keyword>
<dbReference type="PROSITE" id="PS52016">
    <property type="entry name" value="TONB_DEPENDENT_REC_3"/>
    <property type="match status" value="1"/>
</dbReference>
<keyword evidence="6 14" id="KW-0732">Signal</keyword>
<dbReference type="GO" id="GO:0044718">
    <property type="term" value="P:siderophore transmembrane transport"/>
    <property type="evidence" value="ECO:0007669"/>
    <property type="project" value="TreeGrafter"/>
</dbReference>
<dbReference type="OrthoDB" id="9760333at2"/>
<accession>A0A1W6P2V1</accession>
<dbReference type="GO" id="GO:0015344">
    <property type="term" value="F:siderophore uptake transmembrane transporter activity"/>
    <property type="evidence" value="ECO:0007669"/>
    <property type="project" value="TreeGrafter"/>
</dbReference>
<dbReference type="InterPro" id="IPR010917">
    <property type="entry name" value="TonB_rcpt_CS"/>
</dbReference>
<dbReference type="SUPFAM" id="SSF56935">
    <property type="entry name" value="Porins"/>
    <property type="match status" value="1"/>
</dbReference>
<dbReference type="GO" id="GO:0009279">
    <property type="term" value="C:cell outer membrane"/>
    <property type="evidence" value="ECO:0007669"/>
    <property type="project" value="UniProtKB-SubCell"/>
</dbReference>
<evidence type="ECO:0000256" key="7">
    <source>
        <dbReference type="ARBA" id="ARBA00023077"/>
    </source>
</evidence>
<dbReference type="STRING" id="92947.BVG79_02381"/>
<evidence type="ECO:0000256" key="8">
    <source>
        <dbReference type="ARBA" id="ARBA00023136"/>
    </source>
</evidence>
<proteinExistence type="inferred from homology"/>
<feature type="compositionally biased region" description="Basic and acidic residues" evidence="13">
    <location>
        <begin position="211"/>
        <end position="220"/>
    </location>
</feature>
<evidence type="ECO:0000256" key="2">
    <source>
        <dbReference type="ARBA" id="ARBA00009810"/>
    </source>
</evidence>
<evidence type="ECO:0000256" key="4">
    <source>
        <dbReference type="ARBA" id="ARBA00022452"/>
    </source>
</evidence>
<keyword evidence="3 10" id="KW-0813">Transport</keyword>
<evidence type="ECO:0000256" key="13">
    <source>
        <dbReference type="SAM" id="MobiDB-lite"/>
    </source>
</evidence>
<reference evidence="17 18" key="1">
    <citation type="submission" date="2017-02" db="EMBL/GenBank/DDBJ databases">
        <title>Ketogulonicigenium robustum SPU B003 Genome sequencing and assembly.</title>
        <authorList>
            <person name="Li Y."/>
            <person name="Liu L."/>
            <person name="Wang C."/>
            <person name="Zhang M."/>
            <person name="Zhang T."/>
            <person name="Zhang Y."/>
        </authorList>
    </citation>
    <scope>NUCLEOTIDE SEQUENCE [LARGE SCALE GENOMIC DNA]</scope>
    <source>
        <strain evidence="17 18">SPU_B003</strain>
    </source>
</reference>
<dbReference type="InterPro" id="IPR036942">
    <property type="entry name" value="Beta-barrel_TonB_sf"/>
</dbReference>
<comment type="subcellular location">
    <subcellularLocation>
        <location evidence="1 10">Cell outer membrane</location>
        <topology evidence="1 10">Multi-pass membrane protein</topology>
    </subcellularLocation>
</comment>
<feature type="signal peptide" evidence="14">
    <location>
        <begin position="1"/>
        <end position="26"/>
    </location>
</feature>
<dbReference type="InterPro" id="IPR037066">
    <property type="entry name" value="Plug_dom_sf"/>
</dbReference>
<dbReference type="PANTHER" id="PTHR30069:SF41">
    <property type="entry name" value="HEME_HEMOPEXIN UTILIZATION PROTEIN C"/>
    <property type="match status" value="1"/>
</dbReference>
<keyword evidence="8 10" id="KW-0472">Membrane</keyword>